<name>A0A9X7VZU0_9BACL</name>
<dbReference type="RefSeq" id="WP_206657173.1">
    <property type="nucleotide sequence ID" value="NZ_CP071182.1"/>
</dbReference>
<evidence type="ECO:0000313" key="4">
    <source>
        <dbReference type="Proteomes" id="UP000663505"/>
    </source>
</evidence>
<evidence type="ECO:0000259" key="2">
    <source>
        <dbReference type="Pfam" id="PF00144"/>
    </source>
</evidence>
<sequence>MRFNTSKLKRLDDFLQSEVNAHRLPGAVYALGIGPEVVHQHVVGYAENLHGVMRPMKADTIFDLASLTKVTAALPSVLQLLDQGLVRLNDSVGLFLPQFADGNKSSVTIRHLLTHSSGLISHRNYYELASSRAELLKMVAGEALDVAPDTTVVYSDLGFILLAEVVEVVTGQRIDEYAAEHVFAPLGMSETLYCPDERLRARIAATEEFSNLGVKVGVVHDENTYAMGGISGHAGLFAPLSDIIKYTQMWLSGENPVLSEAVRKVAVRSHTDHLNGHRGLGWTCRHDAYDHMGDMWPETAVGHTGFTGTSIAFDPVSKLWMVLLTNDVHYGRQNKTIVRLRGRVHNMAAAALTDL</sequence>
<evidence type="ECO:0000313" key="3">
    <source>
        <dbReference type="EMBL" id="QSO47830.1"/>
    </source>
</evidence>
<dbReference type="InterPro" id="IPR012338">
    <property type="entry name" value="Beta-lactam/transpept-like"/>
</dbReference>
<dbReference type="PANTHER" id="PTHR43283">
    <property type="entry name" value="BETA-LACTAMASE-RELATED"/>
    <property type="match status" value="1"/>
</dbReference>
<dbReference type="PANTHER" id="PTHR43283:SF11">
    <property type="entry name" value="BETA-LACTAMASE-RELATED DOMAIN-CONTAINING PROTEIN"/>
    <property type="match status" value="1"/>
</dbReference>
<keyword evidence="1" id="KW-0378">Hydrolase</keyword>
<dbReference type="InterPro" id="IPR050789">
    <property type="entry name" value="Diverse_Enzym_Activities"/>
</dbReference>
<dbReference type="Gene3D" id="3.40.710.10">
    <property type="entry name" value="DD-peptidase/beta-lactamase superfamily"/>
    <property type="match status" value="1"/>
</dbReference>
<dbReference type="InterPro" id="IPR001466">
    <property type="entry name" value="Beta-lactam-related"/>
</dbReference>
<evidence type="ECO:0000256" key="1">
    <source>
        <dbReference type="ARBA" id="ARBA00022801"/>
    </source>
</evidence>
<reference evidence="3 4" key="1">
    <citation type="submission" date="2021-02" db="EMBL/GenBank/DDBJ databases">
        <title>Alicyclobacillus curvatus sp. nov. and Alicyclobacillus mengziensis sp. nov., two acidophilic bacteria isolated from acid mine drainage.</title>
        <authorList>
            <person name="Huang Y."/>
        </authorList>
    </citation>
    <scope>NUCLEOTIDE SEQUENCE [LARGE SCALE GENOMIC DNA]</scope>
    <source>
        <strain evidence="3 4">S30H14</strain>
    </source>
</reference>
<dbReference type="Pfam" id="PF00144">
    <property type="entry name" value="Beta-lactamase"/>
    <property type="match status" value="1"/>
</dbReference>
<dbReference type="SUPFAM" id="SSF56601">
    <property type="entry name" value="beta-lactamase/transpeptidase-like"/>
    <property type="match status" value="1"/>
</dbReference>
<proteinExistence type="predicted"/>
<feature type="domain" description="Beta-lactamase-related" evidence="2">
    <location>
        <begin position="12"/>
        <end position="331"/>
    </location>
</feature>
<organism evidence="3 4">
    <name type="scientific">Alicyclobacillus mengziensis</name>
    <dbReference type="NCBI Taxonomy" id="2931921"/>
    <lineage>
        <taxon>Bacteria</taxon>
        <taxon>Bacillati</taxon>
        <taxon>Bacillota</taxon>
        <taxon>Bacilli</taxon>
        <taxon>Bacillales</taxon>
        <taxon>Alicyclobacillaceae</taxon>
        <taxon>Alicyclobacillus</taxon>
    </lineage>
</organism>
<protein>
    <submittedName>
        <fullName evidence="3">Beta-lactamase family protein</fullName>
    </submittedName>
</protein>
<dbReference type="Proteomes" id="UP000663505">
    <property type="component" value="Chromosome"/>
</dbReference>
<dbReference type="KEGG" id="afx:JZ786_01945"/>
<dbReference type="EMBL" id="CP071182">
    <property type="protein sequence ID" value="QSO47830.1"/>
    <property type="molecule type" value="Genomic_DNA"/>
</dbReference>
<gene>
    <name evidence="3" type="ORF">JZ786_01945</name>
</gene>
<keyword evidence="4" id="KW-1185">Reference proteome</keyword>
<dbReference type="GO" id="GO:0016787">
    <property type="term" value="F:hydrolase activity"/>
    <property type="evidence" value="ECO:0007669"/>
    <property type="project" value="UniProtKB-KW"/>
</dbReference>
<dbReference type="AlphaFoldDB" id="A0A9X7VZU0"/>
<accession>A0A9X7VZU0</accession>